<gene>
    <name evidence="12" type="ORF">Cadr_000014332</name>
</gene>
<evidence type="ECO:0000256" key="1">
    <source>
        <dbReference type="ARBA" id="ARBA00004245"/>
    </source>
</evidence>
<evidence type="ECO:0000256" key="6">
    <source>
        <dbReference type="ARBA" id="ARBA00022737"/>
    </source>
</evidence>
<feature type="compositionally biased region" description="Pro residues" evidence="9">
    <location>
        <begin position="67"/>
        <end position="76"/>
    </location>
</feature>
<feature type="domain" description="EML-like second beta-propeller" evidence="11">
    <location>
        <begin position="475"/>
        <end position="744"/>
    </location>
</feature>
<dbReference type="InterPro" id="IPR011047">
    <property type="entry name" value="Quinoprotein_ADH-like_sf"/>
</dbReference>
<feature type="region of interest" description="Disordered" evidence="9">
    <location>
        <begin position="751"/>
        <end position="771"/>
    </location>
</feature>
<name>A0A5N4DPP4_CAMDR</name>
<comment type="similarity">
    <text evidence="2">Belongs to the WD repeat EMAP family.</text>
</comment>
<organism evidence="12 13">
    <name type="scientific">Camelus dromedarius</name>
    <name type="common">Dromedary</name>
    <name type="synonym">Arabian camel</name>
    <dbReference type="NCBI Taxonomy" id="9838"/>
    <lineage>
        <taxon>Eukaryota</taxon>
        <taxon>Metazoa</taxon>
        <taxon>Chordata</taxon>
        <taxon>Craniata</taxon>
        <taxon>Vertebrata</taxon>
        <taxon>Euteleostomi</taxon>
        <taxon>Mammalia</taxon>
        <taxon>Eutheria</taxon>
        <taxon>Laurasiatheria</taxon>
        <taxon>Artiodactyla</taxon>
        <taxon>Tylopoda</taxon>
        <taxon>Camelidae</taxon>
        <taxon>Camelus</taxon>
    </lineage>
</organism>
<dbReference type="GO" id="GO:0005874">
    <property type="term" value="C:microtubule"/>
    <property type="evidence" value="ECO:0007669"/>
    <property type="project" value="UniProtKB-KW"/>
</dbReference>
<keyword evidence="5" id="KW-0493">Microtubule</keyword>
<dbReference type="InterPro" id="IPR015943">
    <property type="entry name" value="WD40/YVTN_repeat-like_dom_sf"/>
</dbReference>
<dbReference type="SUPFAM" id="SSF50998">
    <property type="entry name" value="Quinoprotein alcohol dehydrogenase-like"/>
    <property type="match status" value="1"/>
</dbReference>
<evidence type="ECO:0000259" key="11">
    <source>
        <dbReference type="Pfam" id="PF23414"/>
    </source>
</evidence>
<dbReference type="InterPro" id="IPR055439">
    <property type="entry name" value="Beta-prop_EML_1st"/>
</dbReference>
<dbReference type="EMBL" id="JWIN03000010">
    <property type="protein sequence ID" value="KAB1273027.1"/>
    <property type="molecule type" value="Genomic_DNA"/>
</dbReference>
<dbReference type="PANTHER" id="PTHR13720">
    <property type="entry name" value="WD-40 REPEAT PROTEIN"/>
    <property type="match status" value="1"/>
</dbReference>
<dbReference type="PROSITE" id="PS50294">
    <property type="entry name" value="WD_REPEATS_REGION"/>
    <property type="match status" value="1"/>
</dbReference>
<keyword evidence="6" id="KW-0677">Repeat</keyword>
<keyword evidence="13" id="KW-1185">Reference proteome</keyword>
<dbReference type="AlphaFoldDB" id="A0A5N4DPP4"/>
<dbReference type="FunFam" id="2.130.10.10:FF:000005">
    <property type="entry name" value="Putative echinoderm microtubule-associated protein-like 1"/>
    <property type="match status" value="1"/>
</dbReference>
<evidence type="ECO:0000259" key="10">
    <source>
        <dbReference type="Pfam" id="PF23409"/>
    </source>
</evidence>
<dbReference type="InterPro" id="IPR001680">
    <property type="entry name" value="WD40_rpt"/>
</dbReference>
<feature type="compositionally biased region" description="Low complexity" evidence="9">
    <location>
        <begin position="752"/>
        <end position="771"/>
    </location>
</feature>
<dbReference type="Pfam" id="PF23409">
    <property type="entry name" value="Beta-prop_EML"/>
    <property type="match status" value="1"/>
</dbReference>
<dbReference type="GO" id="GO:0008017">
    <property type="term" value="F:microtubule binding"/>
    <property type="evidence" value="ECO:0007669"/>
    <property type="project" value="TreeGrafter"/>
</dbReference>
<dbReference type="Proteomes" id="UP000299084">
    <property type="component" value="Unassembled WGS sequence"/>
</dbReference>
<feature type="compositionally biased region" description="Polar residues" evidence="9">
    <location>
        <begin position="77"/>
        <end position="88"/>
    </location>
</feature>
<dbReference type="InterPro" id="IPR050630">
    <property type="entry name" value="WD_repeat_EMAP"/>
</dbReference>
<protein>
    <submittedName>
        <fullName evidence="12">Echinoderm microtubule-associated protein-like 3</fullName>
    </submittedName>
</protein>
<feature type="repeat" description="WD" evidence="8">
    <location>
        <begin position="597"/>
        <end position="630"/>
    </location>
</feature>
<evidence type="ECO:0000256" key="9">
    <source>
        <dbReference type="SAM" id="MobiDB-lite"/>
    </source>
</evidence>
<feature type="region of interest" description="Disordered" evidence="9">
    <location>
        <begin position="199"/>
        <end position="224"/>
    </location>
</feature>
<keyword evidence="4 8" id="KW-0853">WD repeat</keyword>
<feature type="compositionally biased region" description="Low complexity" evidence="9">
    <location>
        <begin position="95"/>
        <end position="120"/>
    </location>
</feature>
<evidence type="ECO:0000256" key="7">
    <source>
        <dbReference type="ARBA" id="ARBA00023212"/>
    </source>
</evidence>
<proteinExistence type="inferred from homology"/>
<feature type="repeat" description="WD" evidence="8">
    <location>
        <begin position="468"/>
        <end position="500"/>
    </location>
</feature>
<evidence type="ECO:0000256" key="5">
    <source>
        <dbReference type="ARBA" id="ARBA00022701"/>
    </source>
</evidence>
<sequence length="771" mass="82099">MDGAGGPGEGPAQEALQSLSRRLQVQEKEMELVKAALAEALRLLRLQVPPTSLQDLGTPTPTRDSPAAPPGLPPTCSPSLVSRGTQTETEVEMEPSLGPPGLSNGPPAPQGGSEEPSGTQSEGGGSSSSGTGSPGPPGILRLVQPPQRTDTPRRNSSSSSPSERPRQKLSRKAASSANLLLRSGSTERSWDLTSVPVLFSLPSSRGGKDPLSSPGGPGSRRSNYNLEGISVKMFLRGRPITMYIPSGIRSLEELPSGPPPETLSLDWVVSPPLLSLAVHPDGVRVASGQTAGVDKDGKPLQPVVHVWDSETLLKLQEIGLGAFERGVGALAFSVADQGAFLCVVDDSNEHMLSVWDCSRGTKLAEIKHDPPKALPTETYGIVAQAHAHEGSIFALCLRRDGTVLSGGGRDRRLVQWGPGLVALQEAEIPEHFGAVRAIAEGPGSELLVGTTKNALLRGDLAQGFSPVIQGHTDELWGLCTHPFQNRFLTCGHDRQLCLWDGEGHALAWSIDLKETGLCADFHPSGAVVAVGLNTGRWLVLDTETREIVSDITDGNEQLSVVRYSPDGLYLAIGSHDNMIYIYSVSSDGAKSSRFGRCVGHSSFITHLDWSKDGNFIMSNSGDYEILYWDVAGGCKLLRNRYESRDREWATYTCVLGFHVYGVWPDGSDGTDINSLCRSHNERVVAVADDFCKVHLFQYPCARAKAPSLVYGGHGSHVTSVRFTHDDSHLVSLGGKDASIFQWRVLGAGGAGPAPATPSRTPSLSPASSLDV</sequence>
<evidence type="ECO:0000256" key="8">
    <source>
        <dbReference type="PROSITE-ProRule" id="PRU00221"/>
    </source>
</evidence>
<dbReference type="Gene3D" id="2.130.10.10">
    <property type="entry name" value="YVTN repeat-like/Quinoprotein amine dehydrogenase"/>
    <property type="match status" value="3"/>
</dbReference>
<evidence type="ECO:0000256" key="4">
    <source>
        <dbReference type="ARBA" id="ARBA00022574"/>
    </source>
</evidence>
<evidence type="ECO:0000313" key="12">
    <source>
        <dbReference type="EMBL" id="KAB1273027.1"/>
    </source>
</evidence>
<evidence type="ECO:0000256" key="3">
    <source>
        <dbReference type="ARBA" id="ARBA00022490"/>
    </source>
</evidence>
<evidence type="ECO:0000256" key="2">
    <source>
        <dbReference type="ARBA" id="ARBA00006489"/>
    </source>
</evidence>
<dbReference type="PANTHER" id="PTHR13720:SF15">
    <property type="entry name" value="ECHINODERM MICROTUBULE-ASSOCIATED PROTEIN-LIKE 3"/>
    <property type="match status" value="1"/>
</dbReference>
<keyword evidence="7" id="KW-0206">Cytoskeleton</keyword>
<dbReference type="GO" id="GO:0072686">
    <property type="term" value="C:mitotic spindle"/>
    <property type="evidence" value="ECO:0007669"/>
    <property type="project" value="TreeGrafter"/>
</dbReference>
<dbReference type="PROSITE" id="PS50082">
    <property type="entry name" value="WD_REPEATS_2"/>
    <property type="match status" value="4"/>
</dbReference>
<dbReference type="InterPro" id="IPR055442">
    <property type="entry name" value="Beta-prop_EML-like_2nd"/>
</dbReference>
<feature type="region of interest" description="Disordered" evidence="9">
    <location>
        <begin position="49"/>
        <end position="175"/>
    </location>
</feature>
<comment type="subcellular location">
    <subcellularLocation>
        <location evidence="1">Cytoplasm</location>
        <location evidence="1">Cytoskeleton</location>
    </subcellularLocation>
</comment>
<reference evidence="12 13" key="1">
    <citation type="journal article" date="2019" name="Mol. Ecol. Resour.">
        <title>Improving Illumina assemblies with Hi-C and long reads: an example with the North African dromedary.</title>
        <authorList>
            <person name="Elbers J.P."/>
            <person name="Rogers M.F."/>
            <person name="Perelman P.L."/>
            <person name="Proskuryakova A.A."/>
            <person name="Serdyukova N.A."/>
            <person name="Johnson W.E."/>
            <person name="Horin P."/>
            <person name="Corander J."/>
            <person name="Murphy D."/>
            <person name="Burger P.A."/>
        </authorList>
    </citation>
    <scope>NUCLEOTIDE SEQUENCE [LARGE SCALE GENOMIC DNA]</scope>
    <source>
        <strain evidence="12">Drom800</strain>
        <tissue evidence="12">Blood</tissue>
    </source>
</reference>
<keyword evidence="3" id="KW-0963">Cytoplasm</keyword>
<feature type="repeat" description="WD" evidence="8">
    <location>
        <begin position="710"/>
        <end position="744"/>
    </location>
</feature>
<evidence type="ECO:0000313" key="13">
    <source>
        <dbReference type="Proteomes" id="UP000299084"/>
    </source>
</evidence>
<feature type="compositionally biased region" description="Polar residues" evidence="9">
    <location>
        <begin position="49"/>
        <end position="63"/>
    </location>
</feature>
<feature type="region of interest" description="Disordered" evidence="9">
    <location>
        <begin position="1"/>
        <end position="20"/>
    </location>
</feature>
<feature type="domain" description="EML-like first beta-propeller" evidence="10">
    <location>
        <begin position="274"/>
        <end position="369"/>
    </location>
</feature>
<dbReference type="Pfam" id="PF23414">
    <property type="entry name" value="Beta-prop_EML_2"/>
    <property type="match status" value="1"/>
</dbReference>
<dbReference type="SMART" id="SM00320">
    <property type="entry name" value="WD40"/>
    <property type="match status" value="6"/>
</dbReference>
<comment type="caution">
    <text evidence="12">The sequence shown here is derived from an EMBL/GenBank/DDBJ whole genome shotgun (WGS) entry which is preliminary data.</text>
</comment>
<accession>A0A5N4DPP4</accession>
<feature type="repeat" description="WD" evidence="8">
    <location>
        <begin position="551"/>
        <end position="592"/>
    </location>
</feature>
<dbReference type="SUPFAM" id="SSF63829">
    <property type="entry name" value="Calcium-dependent phosphotriesterase"/>
    <property type="match status" value="1"/>
</dbReference>
<dbReference type="GO" id="GO:0000226">
    <property type="term" value="P:microtubule cytoskeleton organization"/>
    <property type="evidence" value="ECO:0007669"/>
    <property type="project" value="TreeGrafter"/>
</dbReference>